<evidence type="ECO:0000256" key="3">
    <source>
        <dbReference type="ARBA" id="ARBA00023163"/>
    </source>
</evidence>
<sequence>MKPALDGSVKSVKRALDVLELLAEAPDAPSFIELMTRLGIPRSSLFHLMGQLILRGYVEETPSENRYRLGRMPGIIAGRAARRTWLTESVRPVIRALSDRTNEFTAFYVVEDDMARGVAVESGTHALSYRIAPNHVAPLYAFAAGKVALAEMDQNALDAYLARVELKAFTANTITDPDALRAATAIVRETGLGRSNSEFAIGVAGFAMAVHAAGALVGIISVSVPEPRLDGRHEHLVTQCLSDAVEQLEARLDSGEGPGASPDQIALG</sequence>
<proteinExistence type="predicted"/>
<dbReference type="InterPro" id="IPR014757">
    <property type="entry name" value="Tscrpt_reg_IclR_C"/>
</dbReference>
<dbReference type="SUPFAM" id="SSF55781">
    <property type="entry name" value="GAF domain-like"/>
    <property type="match status" value="1"/>
</dbReference>
<feature type="domain" description="HTH iclR-type" evidence="4">
    <location>
        <begin position="9"/>
        <end position="71"/>
    </location>
</feature>
<dbReference type="PROSITE" id="PS51077">
    <property type="entry name" value="HTH_ICLR"/>
    <property type="match status" value="1"/>
</dbReference>
<name>A0ABX0TSI2_9SPHN</name>
<feature type="domain" description="IclR-ED" evidence="5">
    <location>
        <begin position="72"/>
        <end position="254"/>
    </location>
</feature>
<dbReference type="PANTHER" id="PTHR30136:SF24">
    <property type="entry name" value="HTH-TYPE TRANSCRIPTIONAL REPRESSOR ALLR"/>
    <property type="match status" value="1"/>
</dbReference>
<dbReference type="InterPro" id="IPR036388">
    <property type="entry name" value="WH-like_DNA-bd_sf"/>
</dbReference>
<dbReference type="RefSeq" id="WP_167073299.1">
    <property type="nucleotide sequence ID" value="NZ_JAAOZC010000004.1"/>
</dbReference>
<dbReference type="SMART" id="SM00346">
    <property type="entry name" value="HTH_ICLR"/>
    <property type="match status" value="1"/>
</dbReference>
<dbReference type="InterPro" id="IPR050707">
    <property type="entry name" value="HTH_MetabolicPath_Reg"/>
</dbReference>
<keyword evidence="2 6" id="KW-0238">DNA-binding</keyword>
<dbReference type="InterPro" id="IPR029016">
    <property type="entry name" value="GAF-like_dom_sf"/>
</dbReference>
<dbReference type="SUPFAM" id="SSF46785">
    <property type="entry name" value="Winged helix' DNA-binding domain"/>
    <property type="match status" value="1"/>
</dbReference>
<dbReference type="PANTHER" id="PTHR30136">
    <property type="entry name" value="HELIX-TURN-HELIX TRANSCRIPTIONAL REGULATOR, ICLR FAMILY"/>
    <property type="match status" value="1"/>
</dbReference>
<dbReference type="Gene3D" id="3.30.450.40">
    <property type="match status" value="1"/>
</dbReference>
<keyword evidence="7" id="KW-1185">Reference proteome</keyword>
<dbReference type="InterPro" id="IPR005471">
    <property type="entry name" value="Tscrpt_reg_IclR_N"/>
</dbReference>
<evidence type="ECO:0000256" key="2">
    <source>
        <dbReference type="ARBA" id="ARBA00023125"/>
    </source>
</evidence>
<evidence type="ECO:0000256" key="1">
    <source>
        <dbReference type="ARBA" id="ARBA00023015"/>
    </source>
</evidence>
<evidence type="ECO:0000259" key="4">
    <source>
        <dbReference type="PROSITE" id="PS51077"/>
    </source>
</evidence>
<dbReference type="Gene3D" id="1.10.10.10">
    <property type="entry name" value="Winged helix-like DNA-binding domain superfamily/Winged helix DNA-binding domain"/>
    <property type="match status" value="1"/>
</dbReference>
<comment type="caution">
    <text evidence="6">The sequence shown here is derived from an EMBL/GenBank/DDBJ whole genome shotgun (WGS) entry which is preliminary data.</text>
</comment>
<keyword evidence="3" id="KW-0804">Transcription</keyword>
<dbReference type="PROSITE" id="PS51078">
    <property type="entry name" value="ICLR_ED"/>
    <property type="match status" value="1"/>
</dbReference>
<dbReference type="Pfam" id="PF01614">
    <property type="entry name" value="IclR_C"/>
    <property type="match status" value="1"/>
</dbReference>
<accession>A0ABX0TSI2</accession>
<organism evidence="6 7">
    <name type="scientific">Sphingomonas vulcanisoli</name>
    <dbReference type="NCBI Taxonomy" id="1658060"/>
    <lineage>
        <taxon>Bacteria</taxon>
        <taxon>Pseudomonadati</taxon>
        <taxon>Pseudomonadota</taxon>
        <taxon>Alphaproteobacteria</taxon>
        <taxon>Sphingomonadales</taxon>
        <taxon>Sphingomonadaceae</taxon>
        <taxon>Sphingomonas</taxon>
    </lineage>
</organism>
<protein>
    <submittedName>
        <fullName evidence="6">DNA-binding IclR family transcriptional regulator</fullName>
    </submittedName>
</protein>
<evidence type="ECO:0000313" key="7">
    <source>
        <dbReference type="Proteomes" id="UP000727456"/>
    </source>
</evidence>
<keyword evidence="1" id="KW-0805">Transcription regulation</keyword>
<gene>
    <name evidence="6" type="ORF">FHS31_002099</name>
</gene>
<dbReference type="GO" id="GO:0003677">
    <property type="term" value="F:DNA binding"/>
    <property type="evidence" value="ECO:0007669"/>
    <property type="project" value="UniProtKB-KW"/>
</dbReference>
<reference evidence="6 7" key="1">
    <citation type="submission" date="2020-03" db="EMBL/GenBank/DDBJ databases">
        <title>Genomic Encyclopedia of Type Strains, Phase III (KMG-III): the genomes of soil and plant-associated and newly described type strains.</title>
        <authorList>
            <person name="Whitman W."/>
        </authorList>
    </citation>
    <scope>NUCLEOTIDE SEQUENCE [LARGE SCALE GENOMIC DNA]</scope>
    <source>
        <strain evidence="6 7">CECT 8804</strain>
    </source>
</reference>
<dbReference type="Pfam" id="PF09339">
    <property type="entry name" value="HTH_IclR"/>
    <property type="match status" value="1"/>
</dbReference>
<evidence type="ECO:0000313" key="6">
    <source>
        <dbReference type="EMBL" id="NIJ08482.1"/>
    </source>
</evidence>
<dbReference type="InterPro" id="IPR036390">
    <property type="entry name" value="WH_DNA-bd_sf"/>
</dbReference>
<dbReference type="Proteomes" id="UP000727456">
    <property type="component" value="Unassembled WGS sequence"/>
</dbReference>
<evidence type="ECO:0000259" key="5">
    <source>
        <dbReference type="PROSITE" id="PS51078"/>
    </source>
</evidence>
<dbReference type="EMBL" id="JAAOZC010000004">
    <property type="protein sequence ID" value="NIJ08482.1"/>
    <property type="molecule type" value="Genomic_DNA"/>
</dbReference>